<organism evidence="2 3">
    <name type="scientific">Bordetella genomosp. 13</name>
    <dbReference type="NCBI Taxonomy" id="463040"/>
    <lineage>
        <taxon>Bacteria</taxon>
        <taxon>Pseudomonadati</taxon>
        <taxon>Pseudomonadota</taxon>
        <taxon>Betaproteobacteria</taxon>
        <taxon>Burkholderiales</taxon>
        <taxon>Alcaligenaceae</taxon>
        <taxon>Bordetella</taxon>
    </lineage>
</organism>
<dbReference type="KEGG" id="bgm:CAL15_03295"/>
<dbReference type="AlphaFoldDB" id="A0A1W6Z836"/>
<dbReference type="InterPro" id="IPR046025">
    <property type="entry name" value="DUF5983"/>
</dbReference>
<dbReference type="STRING" id="463040.CAL15_03295"/>
<evidence type="ECO:0000313" key="3">
    <source>
        <dbReference type="Proteomes" id="UP000194161"/>
    </source>
</evidence>
<proteinExistence type="predicted"/>
<gene>
    <name evidence="2" type="ORF">CAL15_03295</name>
</gene>
<reference evidence="2 3" key="1">
    <citation type="submission" date="2017-05" db="EMBL/GenBank/DDBJ databases">
        <title>Complete and WGS of Bordetella genogroups.</title>
        <authorList>
            <person name="Spilker T."/>
            <person name="LiPuma J."/>
        </authorList>
    </citation>
    <scope>NUCLEOTIDE SEQUENCE [LARGE SCALE GENOMIC DNA]</scope>
    <source>
        <strain evidence="2 3">AU7206</strain>
    </source>
</reference>
<dbReference type="Pfam" id="PF19419">
    <property type="entry name" value="DUF5983"/>
    <property type="match status" value="1"/>
</dbReference>
<protein>
    <submittedName>
        <fullName evidence="2">ABC transporter substrate-binding protein</fullName>
    </submittedName>
</protein>
<dbReference type="RefSeq" id="WP_033470599.1">
    <property type="nucleotide sequence ID" value="NZ_CP021111.1"/>
</dbReference>
<evidence type="ECO:0000313" key="2">
    <source>
        <dbReference type="EMBL" id="ARP93487.1"/>
    </source>
</evidence>
<feature type="domain" description="DUF5983" evidence="1">
    <location>
        <begin position="126"/>
        <end position="236"/>
    </location>
</feature>
<accession>A0A1W6Z836</accession>
<dbReference type="EMBL" id="CP021111">
    <property type="protein sequence ID" value="ARP93487.1"/>
    <property type="molecule type" value="Genomic_DNA"/>
</dbReference>
<dbReference type="OrthoDB" id="8557870at2"/>
<dbReference type="Proteomes" id="UP000194161">
    <property type="component" value="Chromosome"/>
</dbReference>
<name>A0A1W6Z836_9BORD</name>
<evidence type="ECO:0000259" key="1">
    <source>
        <dbReference type="Pfam" id="PF19419"/>
    </source>
</evidence>
<sequence>MSIQSNPFVRGYQNLRIVRTLCITYEDDSPPVWRLLHSSQAHLPDDQVAQFPCIFCNDFALITEGQEISEELEDQCQTEGIVRTVTYAVAGDDFGQPVHVGDTYSDEAAREVIRRLTFDTGFYSRCWEISSAHITEDAGRYLAELADIATPTRFLFVAFRIPYSPAIGVKLIATPWTDENLGHVEGITAEDLRREHLKKAMPESLVNVLHLAAQADVRILILDADAQILEGLPIFEE</sequence>
<keyword evidence="3" id="KW-1185">Reference proteome</keyword>